<dbReference type="Gene3D" id="3.30.70.270">
    <property type="match status" value="1"/>
</dbReference>
<dbReference type="InterPro" id="IPR035919">
    <property type="entry name" value="EAL_sf"/>
</dbReference>
<dbReference type="SUPFAM" id="SSF55073">
    <property type="entry name" value="Nucleotide cyclase"/>
    <property type="match status" value="1"/>
</dbReference>
<protein>
    <submittedName>
        <fullName evidence="5">EAL domain-containing protein</fullName>
    </submittedName>
</protein>
<dbReference type="PANTHER" id="PTHR44757:SF2">
    <property type="entry name" value="BIOFILM ARCHITECTURE MAINTENANCE PROTEIN MBAA"/>
    <property type="match status" value="1"/>
</dbReference>
<dbReference type="Gene3D" id="3.30.450.20">
    <property type="entry name" value="PAS domain"/>
    <property type="match status" value="3"/>
</dbReference>
<dbReference type="PANTHER" id="PTHR44757">
    <property type="entry name" value="DIGUANYLATE CYCLASE DGCP"/>
    <property type="match status" value="1"/>
</dbReference>
<dbReference type="InterPro" id="IPR052155">
    <property type="entry name" value="Biofilm_reg_signaling"/>
</dbReference>
<evidence type="ECO:0000313" key="5">
    <source>
        <dbReference type="EMBL" id="MBN7773986.1"/>
    </source>
</evidence>
<evidence type="ECO:0000256" key="1">
    <source>
        <dbReference type="SAM" id="Phobius"/>
    </source>
</evidence>
<dbReference type="InterPro" id="IPR001633">
    <property type="entry name" value="EAL_dom"/>
</dbReference>
<feature type="transmembrane region" description="Helical" evidence="1">
    <location>
        <begin position="202"/>
        <end position="220"/>
    </location>
</feature>
<evidence type="ECO:0000259" key="2">
    <source>
        <dbReference type="PROSITE" id="PS50113"/>
    </source>
</evidence>
<feature type="domain" description="PAC" evidence="2">
    <location>
        <begin position="324"/>
        <end position="376"/>
    </location>
</feature>
<dbReference type="CDD" id="cd18773">
    <property type="entry name" value="PDC1_HK_sensor"/>
    <property type="match status" value="1"/>
</dbReference>
<dbReference type="InterPro" id="IPR000160">
    <property type="entry name" value="GGDEF_dom"/>
</dbReference>
<dbReference type="SUPFAM" id="SSF55785">
    <property type="entry name" value="PYP-like sensor domain (PAS domain)"/>
    <property type="match status" value="2"/>
</dbReference>
<dbReference type="CDD" id="cd01949">
    <property type="entry name" value="GGDEF"/>
    <property type="match status" value="1"/>
</dbReference>
<dbReference type="SMART" id="SM00267">
    <property type="entry name" value="GGDEF"/>
    <property type="match status" value="1"/>
</dbReference>
<dbReference type="AlphaFoldDB" id="A0A939DA16"/>
<proteinExistence type="predicted"/>
<accession>A0A939DA16</accession>
<dbReference type="InterPro" id="IPR029787">
    <property type="entry name" value="Nucleotide_cyclase"/>
</dbReference>
<feature type="transmembrane region" description="Helical" evidence="1">
    <location>
        <begin position="20"/>
        <end position="39"/>
    </location>
</feature>
<dbReference type="PROSITE" id="PS50883">
    <property type="entry name" value="EAL"/>
    <property type="match status" value="1"/>
</dbReference>
<reference evidence="5" key="1">
    <citation type="submission" date="2021-02" db="EMBL/GenBank/DDBJ databases">
        <title>Abyssanaerobacter marinus gen.nov., sp., nov, anaerobic bacterium isolated from the Onnuri vent field of Indian Ocean and suggestion of Mogibacteriaceae fam. nov., and proposal of reclassification of ambiguous this family's genus member.</title>
        <authorList>
            <person name="Kim Y.J."/>
            <person name="Yang J.-A."/>
        </authorList>
    </citation>
    <scope>NUCLEOTIDE SEQUENCE</scope>
    <source>
        <strain evidence="5">DSM 2634</strain>
    </source>
</reference>
<dbReference type="EMBL" id="JAFJZZ010000005">
    <property type="protein sequence ID" value="MBN7773986.1"/>
    <property type="molecule type" value="Genomic_DNA"/>
</dbReference>
<evidence type="ECO:0000259" key="4">
    <source>
        <dbReference type="PROSITE" id="PS50887"/>
    </source>
</evidence>
<dbReference type="Proteomes" id="UP000664545">
    <property type="component" value="Unassembled WGS sequence"/>
</dbReference>
<evidence type="ECO:0000313" key="6">
    <source>
        <dbReference type="Proteomes" id="UP000664545"/>
    </source>
</evidence>
<keyword evidence="1" id="KW-0472">Membrane</keyword>
<dbReference type="PROSITE" id="PS50113">
    <property type="entry name" value="PAC"/>
    <property type="match status" value="2"/>
</dbReference>
<name>A0A939DA16_CLOAM</name>
<dbReference type="CDD" id="cd00130">
    <property type="entry name" value="PAS"/>
    <property type="match status" value="2"/>
</dbReference>
<gene>
    <name evidence="5" type="ORF">JYB65_11485</name>
</gene>
<dbReference type="SMART" id="SM00086">
    <property type="entry name" value="PAC"/>
    <property type="match status" value="2"/>
</dbReference>
<dbReference type="RefSeq" id="WP_206582819.1">
    <property type="nucleotide sequence ID" value="NZ_JAFJZZ010000005.1"/>
</dbReference>
<dbReference type="Pfam" id="PF08447">
    <property type="entry name" value="PAS_3"/>
    <property type="match status" value="2"/>
</dbReference>
<dbReference type="InterPro" id="IPR035965">
    <property type="entry name" value="PAS-like_dom_sf"/>
</dbReference>
<dbReference type="InterPro" id="IPR000700">
    <property type="entry name" value="PAS-assoc_C"/>
</dbReference>
<dbReference type="SUPFAM" id="SSF141868">
    <property type="entry name" value="EAL domain-like"/>
    <property type="match status" value="1"/>
</dbReference>
<dbReference type="Pfam" id="PF00990">
    <property type="entry name" value="GGDEF"/>
    <property type="match status" value="1"/>
</dbReference>
<organism evidence="5 6">
    <name type="scientific">Clostridium aminobutyricum</name>
    <dbReference type="NCBI Taxonomy" id="33953"/>
    <lineage>
        <taxon>Bacteria</taxon>
        <taxon>Bacillati</taxon>
        <taxon>Bacillota</taxon>
        <taxon>Clostridia</taxon>
        <taxon>Eubacteriales</taxon>
        <taxon>Clostridiaceae</taxon>
        <taxon>Clostridium</taxon>
    </lineage>
</organism>
<comment type="caution">
    <text evidence="5">The sequence shown here is derived from an EMBL/GenBank/DDBJ whole genome shotgun (WGS) entry which is preliminary data.</text>
</comment>
<feature type="domain" description="GGDEF" evidence="4">
    <location>
        <begin position="535"/>
        <end position="664"/>
    </location>
</feature>
<keyword evidence="1" id="KW-1133">Transmembrane helix</keyword>
<dbReference type="PROSITE" id="PS50887">
    <property type="entry name" value="GGDEF"/>
    <property type="match status" value="1"/>
</dbReference>
<keyword evidence="1" id="KW-0812">Transmembrane</keyword>
<evidence type="ECO:0000259" key="3">
    <source>
        <dbReference type="PROSITE" id="PS50883"/>
    </source>
</evidence>
<dbReference type="InterPro" id="IPR001610">
    <property type="entry name" value="PAC"/>
</dbReference>
<sequence length="938" mass="108066">MKNLIQQKLQANINDKTTKYIFIIAFIAFLCAGIIYMHFSWNSSIKETQEEVTRLAEAAEAGISKTQLLELNGDPSDLDKLNYQELKNGLILFSKLDKKLRFVYILAQRQDQIVFLADSEEPDSSDYSPPGQVYSEAYREYIEPLQSGKTVITKPIEDRWGTWISVLVPMKKPQTGEVMAVFGVDYPTETWYGYAVTQTVQAGFAVACIFMVFIALYFAFSQNRALSIEKQKLMNADVKLKESETLFRTVFDQATIGIAIGHDEQYIASIPDHIPSINPMYEKILGRTQEELTAVSWKDLTHPDDVALDVEYYNKFKTGEIDGYDMEKRYVRPDGTTIWTHMMVSPLRLNNNTRYTHICLIEDISKRKEMERVLYDNQRSRMVLLDNLPGMAYRCCHDREWTMEFVSQGCFALTGYHADSLINNKEICFNQLIPEKYQEFLWMKWEERLSEHAKLTEEYEMITASGEVKWVWEQGQGIYDEEGNIIALEGLIIDITERKKQEIKLNYMNHHDTLTGLYNRRYFEEVMDREKTLNVKKAVLLVDLTNFTLINQTFGYNFGEKLMKELASNLLLICSQNCRLFQISSDRFAFYIKAYHNKKELTSLCSTVMDTLNTMPALKTVGASVGIVETDDCSDDLDTILKNALIAAENVHENQIFRYSFFNKKMEEAVMREAEIKSELSMVVLNSEDDRLFVEYQPIVGAKTNQIVGFEALARFQSDKLGRVSPLEFIPMAEETQLIVPLGQRIMRAALLFLKQIEEKGFNDIAMSFNVSTIQLLREDFMSDLVQAIHETQVTSGNLGIEITESLFLNNYQEINQKLEKLKRLGIKIAIDDFGTGYSSLARERELNVNCLKIDKYFIDKLMYLKPEQAITGDIISMAHKLGHLVIAEGVEQEEQRQYLVENNCDLIQGYLFSKPLLPEAAMEILERKNPRENSKPI</sequence>
<dbReference type="InterPro" id="IPR013655">
    <property type="entry name" value="PAS_fold_3"/>
</dbReference>
<dbReference type="InterPro" id="IPR043128">
    <property type="entry name" value="Rev_trsase/Diguanyl_cyclase"/>
</dbReference>
<dbReference type="CDD" id="cd01948">
    <property type="entry name" value="EAL"/>
    <property type="match status" value="1"/>
</dbReference>
<dbReference type="InterPro" id="IPR000014">
    <property type="entry name" value="PAS"/>
</dbReference>
<feature type="domain" description="EAL" evidence="3">
    <location>
        <begin position="673"/>
        <end position="930"/>
    </location>
</feature>
<dbReference type="Gene3D" id="3.20.20.450">
    <property type="entry name" value="EAL domain"/>
    <property type="match status" value="1"/>
</dbReference>
<dbReference type="NCBIfam" id="TIGR00229">
    <property type="entry name" value="sensory_box"/>
    <property type="match status" value="2"/>
</dbReference>
<feature type="domain" description="PAC" evidence="2">
    <location>
        <begin position="455"/>
        <end position="507"/>
    </location>
</feature>
<dbReference type="Pfam" id="PF00563">
    <property type="entry name" value="EAL"/>
    <property type="match status" value="1"/>
</dbReference>
<dbReference type="SMART" id="SM00052">
    <property type="entry name" value="EAL"/>
    <property type="match status" value="1"/>
</dbReference>
<keyword evidence="6" id="KW-1185">Reference proteome</keyword>
<dbReference type="NCBIfam" id="TIGR00254">
    <property type="entry name" value="GGDEF"/>
    <property type="match status" value="1"/>
</dbReference>
<dbReference type="SMART" id="SM00091">
    <property type="entry name" value="PAS"/>
    <property type="match status" value="2"/>
</dbReference>